<reference evidence="2" key="1">
    <citation type="submission" date="2018-06" db="EMBL/GenBank/DDBJ databases">
        <authorList>
            <person name="Cea G.-C."/>
            <person name="William W."/>
        </authorList>
    </citation>
    <scope>NUCLEOTIDE SEQUENCE [LARGE SCALE GENOMIC DNA]</scope>
    <source>
        <strain evidence="2">DB21MT-2</strain>
    </source>
</reference>
<dbReference type="AlphaFoldDB" id="A0A330M1L7"/>
<evidence type="ECO:0000313" key="1">
    <source>
        <dbReference type="EMBL" id="SQH75414.1"/>
    </source>
</evidence>
<evidence type="ECO:0000313" key="2">
    <source>
        <dbReference type="Proteomes" id="UP000250123"/>
    </source>
</evidence>
<dbReference type="Proteomes" id="UP000250123">
    <property type="component" value="Chromosome SHEWBE"/>
</dbReference>
<dbReference type="OrthoDB" id="6270351at2"/>
<dbReference type="KEGG" id="sbk:SHEWBE_1448"/>
<name>A0A330M1L7_9GAMM</name>
<protein>
    <submittedName>
        <fullName evidence="1">Uncharacterized protein</fullName>
    </submittedName>
</protein>
<sequence length="170" mass="19260">MNSAPDKQVLQQVQSLLAPYARELLSAFDNMKLVIAVIAADAEKRVDDSIKLESGIAYEVTLCGGEHSDIEGDKDEFSEQFYCIQWQNIWINCGLINDYRASIQLLTHDDKVLHIKQSDTSDDKNEHAIGKGTLDIMHIETSSLRQVNVPLLSLQQVEFMCMEYAHFDHC</sequence>
<dbReference type="EMBL" id="LS483452">
    <property type="protein sequence ID" value="SQH75414.1"/>
    <property type="molecule type" value="Genomic_DNA"/>
</dbReference>
<accession>A0A330M1L7</accession>
<organism evidence="1 2">
    <name type="scientific">Shewanella benthica</name>
    <dbReference type="NCBI Taxonomy" id="43661"/>
    <lineage>
        <taxon>Bacteria</taxon>
        <taxon>Pseudomonadati</taxon>
        <taxon>Pseudomonadota</taxon>
        <taxon>Gammaproteobacteria</taxon>
        <taxon>Alteromonadales</taxon>
        <taxon>Shewanellaceae</taxon>
        <taxon>Shewanella</taxon>
    </lineage>
</organism>
<gene>
    <name evidence="1" type="ORF">SHEWBE_1448</name>
</gene>
<dbReference type="RefSeq" id="WP_112351943.1">
    <property type="nucleotide sequence ID" value="NZ_LS483452.1"/>
</dbReference>
<proteinExistence type="predicted"/>